<keyword evidence="3" id="KW-1185">Reference proteome</keyword>
<feature type="compositionally biased region" description="Basic and acidic residues" evidence="1">
    <location>
        <begin position="1471"/>
        <end position="1483"/>
    </location>
</feature>
<feature type="compositionally biased region" description="Polar residues" evidence="1">
    <location>
        <begin position="1461"/>
        <end position="1470"/>
    </location>
</feature>
<feature type="region of interest" description="Disordered" evidence="1">
    <location>
        <begin position="1"/>
        <end position="61"/>
    </location>
</feature>
<feature type="compositionally biased region" description="Basic and acidic residues" evidence="1">
    <location>
        <begin position="763"/>
        <end position="779"/>
    </location>
</feature>
<feature type="region of interest" description="Disordered" evidence="1">
    <location>
        <begin position="1416"/>
        <end position="1501"/>
    </location>
</feature>
<feature type="compositionally biased region" description="Polar residues" evidence="1">
    <location>
        <begin position="812"/>
        <end position="822"/>
    </location>
</feature>
<feature type="compositionally biased region" description="Basic residues" evidence="1">
    <location>
        <begin position="1253"/>
        <end position="1273"/>
    </location>
</feature>
<feature type="region of interest" description="Disordered" evidence="1">
    <location>
        <begin position="1251"/>
        <end position="1276"/>
    </location>
</feature>
<organism evidence="2 3">
    <name type="scientific">Pyrocoelia pectoralis</name>
    <dbReference type="NCBI Taxonomy" id="417401"/>
    <lineage>
        <taxon>Eukaryota</taxon>
        <taxon>Metazoa</taxon>
        <taxon>Ecdysozoa</taxon>
        <taxon>Arthropoda</taxon>
        <taxon>Hexapoda</taxon>
        <taxon>Insecta</taxon>
        <taxon>Pterygota</taxon>
        <taxon>Neoptera</taxon>
        <taxon>Endopterygota</taxon>
        <taxon>Coleoptera</taxon>
        <taxon>Polyphaga</taxon>
        <taxon>Elateriformia</taxon>
        <taxon>Elateroidea</taxon>
        <taxon>Lampyridae</taxon>
        <taxon>Lampyrinae</taxon>
        <taxon>Pyrocoelia</taxon>
    </lineage>
</organism>
<accession>A0AAN7V446</accession>
<protein>
    <submittedName>
        <fullName evidence="2">Uncharacterized protein</fullName>
    </submittedName>
</protein>
<reference evidence="2 3" key="1">
    <citation type="journal article" date="2024" name="Insects">
        <title>An Improved Chromosome-Level Genome Assembly of the Firefly Pyrocoelia pectoralis.</title>
        <authorList>
            <person name="Fu X."/>
            <person name="Meyer-Rochow V.B."/>
            <person name="Ballantyne L."/>
            <person name="Zhu X."/>
        </authorList>
    </citation>
    <scope>NUCLEOTIDE SEQUENCE [LARGE SCALE GENOMIC DNA]</scope>
    <source>
        <strain evidence="2">XCY_ONT2</strain>
    </source>
</reference>
<feature type="region of interest" description="Disordered" evidence="1">
    <location>
        <begin position="912"/>
        <end position="965"/>
    </location>
</feature>
<gene>
    <name evidence="2" type="ORF">RI129_013036</name>
</gene>
<evidence type="ECO:0000256" key="1">
    <source>
        <dbReference type="SAM" id="MobiDB-lite"/>
    </source>
</evidence>
<feature type="compositionally biased region" description="Pro residues" evidence="1">
    <location>
        <begin position="13"/>
        <end position="22"/>
    </location>
</feature>
<feature type="compositionally biased region" description="Polar residues" evidence="1">
    <location>
        <begin position="835"/>
        <end position="845"/>
    </location>
</feature>
<feature type="region of interest" description="Disordered" evidence="1">
    <location>
        <begin position="370"/>
        <end position="390"/>
    </location>
</feature>
<feature type="region of interest" description="Disordered" evidence="1">
    <location>
        <begin position="1146"/>
        <end position="1205"/>
    </location>
</feature>
<feature type="compositionally biased region" description="Polar residues" evidence="1">
    <location>
        <begin position="1"/>
        <end position="10"/>
    </location>
</feature>
<sequence length="1693" mass="193786">MQPQYSQGTAPSHHPPPYPPPEVSGNGGSVTSSLRQWRKKDYLEKKSTEENSPPVNENPSHIARVAPHTYYPRPPDDQCNYQHQYGDYSLSYKPAAPVKYSEIVENQQATQTIENITPVIQKHKEKEYVELCSVAPQSHLKQFQDHIPMKQSTYMEPPFTHQYIPKDSQIHSFLQKQSQMPQYIQKEPYQQFLSKFNMQNQYPPPYSSEPNNFLAHLNKINPRMAQSIINDTHLRESQVPVYHNLDHSRSYPQPQRMYHPSSMPSNPAHPPRNLPPSYNYSQSYNYNVKPNIPPGDPYNRPYQHNMSKYLPEQSLPNISPQHLYNESMHMNYGPYPPKLSPNYSHLEYAQHYQHRRQFPQEYYTHPSYKDSFAHNPQLSPEDLVSDSAAGPRKPSLKQYLETWVEENISGNLPEMVTPSALADMENLQHLKTALQAKTGETQDQPLYVLDTTEITNDNLPQFLHLQQFEKLPENIRGYYHSTNATSLEARQVIIENKKTEIFPNDSCSSLLAKPLSEKCSMVATVETERVTERAENSEKSLENKVVEIHILEDSEAAEISDGSPLMLNPQRSEHDDSVIKMCTRLQEDDSNHSRDSLKSMPDIDCNGQTVNDAVRGSSPCPQLNLDRETNEYCEGQSVDEPVDLVMSNTNSSVNIETLRNEPEDGTTSNNPVVVQAHEISKEINVDESVTEVSNVEELTEPSDINREIQDYENPGTDVSSLDKFLEEIGFEGNTSPKDQMESSEPEILNNTQQLDCQTEEEEKQNSDNKECAEELKDSSIPEDIPPIPQVEVTHSVSEQSMPENQDIPPVPQTHTVSEQSTPENEDIPPVAQVEVTHSVSEQSTPENEDIPPVPQVEVTRSISEQSMPESKDVSLVPQVEVTHSVSEQSMPENEDIPTVPQVEVTHNVSEQPMAESKDMPHVKESAKTKNVVNMKHGRKRDRKKDLYKKEKMRKKKKVEREPDPRESVDELCPAVHEREPNEEICGEEILKEVECVDLPDVTVSEDIPEAMEENSEEMPVLEKATFDETETNIVYHINDSNVILQIADELLEINITTQNGKKLILVKTFSDAVIMNNNEENCPILEDQTVVQPKSVPPVEHPVMDNYTNVTVDNVEMYVKEICEGPDIPIENEVCVFNEEVVSSSTEVESVPEQPPPPECTTEEKKVTKKKSAKKKTVTWLDQTVPENGPKRCLDTKTPSPKTPKTKAALKLIEPHNSKINKDHCVPSKTTKNNTIADKISKLKKPRIDNKLKHQKVNKPKKSESHHHPKNIPKTKERVIKHTTTTRKSDTFGHSRKSKFFCKTPVNIDSLYRMSIEPENLAKIKKGLETTTKPKSEKVVEVKLPTPEEPRLPLISVQENSITSSTCQDTEATQRERANKLIQQINDDWEDEDDNNKTVENNIRRLSLQEYNNRKRTGSITESDDKKYNVENPDLTSNLLGNIRRRTPPKSPELSVKFINKTYSRTSSLERTNESSPSRKGEESLSSSIELQLPKRSRVLPTPNYNQEYLKKALMNDLQTVNQITTTLIKENQELMHRFLEQQRLTVTELKKVKQIIRYKRLVQHLTTMKVKETEPNNNVVVRSPINPSRTYDNNNLKKNILEKRRKKRFRFLYSDDDFEEDLRNSSPIIVNETCLKRSCVVDNLVPDYSVHQRNSQGQLTLVFKRNVKSDPRMQPFVKLERLPSLDRLALQL</sequence>
<dbReference type="Proteomes" id="UP001329430">
    <property type="component" value="Chromosome 10"/>
</dbReference>
<evidence type="ECO:0000313" key="2">
    <source>
        <dbReference type="EMBL" id="KAK5638741.1"/>
    </source>
</evidence>
<feature type="compositionally biased region" description="Basic and acidic residues" evidence="1">
    <location>
        <begin position="915"/>
        <end position="927"/>
    </location>
</feature>
<feature type="compositionally biased region" description="Polar residues" evidence="1">
    <location>
        <begin position="858"/>
        <end position="868"/>
    </location>
</feature>
<feature type="compositionally biased region" description="Polar residues" evidence="1">
    <location>
        <begin position="792"/>
        <end position="803"/>
    </location>
</feature>
<feature type="compositionally biased region" description="Basic residues" evidence="1">
    <location>
        <begin position="1167"/>
        <end position="1177"/>
    </location>
</feature>
<comment type="caution">
    <text evidence="2">The sequence shown here is derived from an EMBL/GenBank/DDBJ whole genome shotgun (WGS) entry which is preliminary data.</text>
</comment>
<feature type="compositionally biased region" description="Polar residues" evidence="1">
    <location>
        <begin position="50"/>
        <end position="59"/>
    </location>
</feature>
<proteinExistence type="predicted"/>
<feature type="region of interest" description="Disordered" evidence="1">
    <location>
        <begin position="247"/>
        <end position="280"/>
    </location>
</feature>
<dbReference type="EMBL" id="JAVRBK010000010">
    <property type="protein sequence ID" value="KAK5638741.1"/>
    <property type="molecule type" value="Genomic_DNA"/>
</dbReference>
<evidence type="ECO:0000313" key="3">
    <source>
        <dbReference type="Proteomes" id="UP001329430"/>
    </source>
</evidence>
<feature type="compositionally biased region" description="Basic and acidic residues" evidence="1">
    <location>
        <begin position="39"/>
        <end position="49"/>
    </location>
</feature>
<feature type="region of interest" description="Disordered" evidence="1">
    <location>
        <begin position="731"/>
        <end position="876"/>
    </location>
</feature>
<name>A0AAN7V446_9COLE</name>